<sequence length="73" mass="8596">MPLANYAHSIGCEIGKKGATKYVALYCKNEEFLFNLFLKFTKPENAIYIKHRIFKIHFLICIKESIIPYRKNI</sequence>
<dbReference type="EMBL" id="REGN01001828">
    <property type="protein sequence ID" value="RNA32236.1"/>
    <property type="molecule type" value="Genomic_DNA"/>
</dbReference>
<evidence type="ECO:0000313" key="1">
    <source>
        <dbReference type="EMBL" id="RNA32236.1"/>
    </source>
</evidence>
<organism evidence="1 2">
    <name type="scientific">Brachionus plicatilis</name>
    <name type="common">Marine rotifer</name>
    <name type="synonym">Brachionus muelleri</name>
    <dbReference type="NCBI Taxonomy" id="10195"/>
    <lineage>
        <taxon>Eukaryota</taxon>
        <taxon>Metazoa</taxon>
        <taxon>Spiralia</taxon>
        <taxon>Gnathifera</taxon>
        <taxon>Rotifera</taxon>
        <taxon>Eurotatoria</taxon>
        <taxon>Monogononta</taxon>
        <taxon>Pseudotrocha</taxon>
        <taxon>Ploima</taxon>
        <taxon>Brachionidae</taxon>
        <taxon>Brachionus</taxon>
    </lineage>
</organism>
<comment type="caution">
    <text evidence="1">The sequence shown here is derived from an EMBL/GenBank/DDBJ whole genome shotgun (WGS) entry which is preliminary data.</text>
</comment>
<accession>A0A3M7S8W2</accession>
<gene>
    <name evidence="1" type="ORF">BpHYR1_023152</name>
</gene>
<dbReference type="Proteomes" id="UP000276133">
    <property type="component" value="Unassembled WGS sequence"/>
</dbReference>
<evidence type="ECO:0000313" key="2">
    <source>
        <dbReference type="Proteomes" id="UP000276133"/>
    </source>
</evidence>
<proteinExistence type="predicted"/>
<dbReference type="AlphaFoldDB" id="A0A3M7S8W2"/>
<keyword evidence="2" id="KW-1185">Reference proteome</keyword>
<reference evidence="1 2" key="1">
    <citation type="journal article" date="2018" name="Sci. Rep.">
        <title>Genomic signatures of local adaptation to the degree of environmental predictability in rotifers.</title>
        <authorList>
            <person name="Franch-Gras L."/>
            <person name="Hahn C."/>
            <person name="Garcia-Roger E.M."/>
            <person name="Carmona M.J."/>
            <person name="Serra M."/>
            <person name="Gomez A."/>
        </authorList>
    </citation>
    <scope>NUCLEOTIDE SEQUENCE [LARGE SCALE GENOMIC DNA]</scope>
    <source>
        <strain evidence="1">HYR1</strain>
    </source>
</reference>
<protein>
    <submittedName>
        <fullName evidence="1">Uncharacterized protein</fullName>
    </submittedName>
</protein>
<name>A0A3M7S8W2_BRAPC</name>